<keyword evidence="7" id="KW-0456">Lyase</keyword>
<evidence type="ECO:0000256" key="9">
    <source>
        <dbReference type="ARBA" id="ARBA00056787"/>
    </source>
</evidence>
<dbReference type="GO" id="GO:0046872">
    <property type="term" value="F:metal ion binding"/>
    <property type="evidence" value="ECO:0007669"/>
    <property type="project" value="UniProtKB-KW"/>
</dbReference>
<dbReference type="PANTHER" id="PTHR11228:SF7">
    <property type="entry name" value="PQQA PEPTIDE CYCLASE"/>
    <property type="match status" value="1"/>
</dbReference>
<protein>
    <recommendedName>
        <fullName evidence="10">Pre-heme d1 synthase</fullName>
    </recommendedName>
</protein>
<dbReference type="CDD" id="cd01335">
    <property type="entry name" value="Radical_SAM"/>
    <property type="match status" value="1"/>
</dbReference>
<comment type="similarity">
    <text evidence="8">Belongs to the radical SAM superfamily.</text>
</comment>
<dbReference type="PANTHER" id="PTHR11228">
    <property type="entry name" value="RADICAL SAM DOMAIN PROTEIN"/>
    <property type="match status" value="1"/>
</dbReference>
<dbReference type="InterPro" id="IPR017200">
    <property type="entry name" value="PqqE-like"/>
</dbReference>
<dbReference type="PROSITE" id="PS51918">
    <property type="entry name" value="RADICAL_SAM"/>
    <property type="match status" value="1"/>
</dbReference>
<dbReference type="CDD" id="cd21123">
    <property type="entry name" value="SPASM_MftC-like"/>
    <property type="match status" value="1"/>
</dbReference>
<evidence type="ECO:0000256" key="2">
    <source>
        <dbReference type="ARBA" id="ARBA00022485"/>
    </source>
</evidence>
<dbReference type="InterPro" id="IPR058240">
    <property type="entry name" value="rSAM_sf"/>
</dbReference>
<comment type="function">
    <text evidence="9">Involved in heme d1 biosynthesis. Radical SAM enzyme that catalyzes the removal of two propionate side chains from the intermediate 12,18-didecarboxysiroheme (DDSH) and may introduce the keto functions on rings A and B, yielding the heme d1 precursor dihydro-heme d1.</text>
</comment>
<dbReference type="FunFam" id="3.20.20.70:FF:000188">
    <property type="entry name" value="Mycofactocin radical SAM maturase MftC"/>
    <property type="match status" value="1"/>
</dbReference>
<dbReference type="SMART" id="SM00729">
    <property type="entry name" value="Elp3"/>
    <property type="match status" value="1"/>
</dbReference>
<sequence>MIGISKLYCGTVEPSDALRYGRHSKDLPSHLLQFAEDKKPVVVWNMTKACNLKCMHCYAHATAGPAEQELSTAEAKVMIDDLANFGAPVILFSGGEPLMRPDLPELARYAVGKGMRAVISTNGTLITPDKAKELKDIGLSYVGVSLDGTKAIHDKFRGVDGAFEQALEGIRNSMAAGLKVGLRFTVFQHNAAEVPALFDILETEGIPRICFYHLVYAGRGSKLMDEDLGHQGTRELLDLIMDRTKALFDKGMCPEVLTVDNHADGPYVYQRLLREDPKRAAEVLELLSWNEGNSSGRGIGCVSWDGKVHPDQFWRHLELGNVRERPFSEIWSDTSHPVLGKLKDKRPYVTGRCATCRWLDICGGNFRVRAEAATGDLWAPDPACYLTDEEIAVR</sequence>
<gene>
    <name evidence="12" type="ORF">FAK_36260</name>
</gene>
<feature type="domain" description="Radical SAM core" evidence="11">
    <location>
        <begin position="36"/>
        <end position="246"/>
    </location>
</feature>
<keyword evidence="2" id="KW-0004">4Fe-4S</keyword>
<dbReference type="SFLD" id="SFLDF00543">
    <property type="entry name" value="alternative_heme_biosynthesis"/>
    <property type="match status" value="1"/>
</dbReference>
<dbReference type="Pfam" id="PF13186">
    <property type="entry name" value="SPASM"/>
    <property type="match status" value="1"/>
</dbReference>
<evidence type="ECO:0000313" key="13">
    <source>
        <dbReference type="Proteomes" id="UP001366166"/>
    </source>
</evidence>
<dbReference type="SFLD" id="SFLDG01385">
    <property type="entry name" value="heme_carboxy_lyase_like"/>
    <property type="match status" value="1"/>
</dbReference>
<keyword evidence="13" id="KW-1185">Reference proteome</keyword>
<evidence type="ECO:0000259" key="11">
    <source>
        <dbReference type="PROSITE" id="PS51918"/>
    </source>
</evidence>
<dbReference type="NCBIfam" id="TIGR04085">
    <property type="entry name" value="rSAM_more_4Fe4S"/>
    <property type="match status" value="1"/>
</dbReference>
<organism evidence="12 13">
    <name type="scientific">Desulfoferula mesophila</name>
    <dbReference type="NCBI Taxonomy" id="3058419"/>
    <lineage>
        <taxon>Bacteria</taxon>
        <taxon>Pseudomonadati</taxon>
        <taxon>Thermodesulfobacteriota</taxon>
        <taxon>Desulfarculia</taxon>
        <taxon>Desulfarculales</taxon>
        <taxon>Desulfarculaceae</taxon>
        <taxon>Desulfoferula</taxon>
    </lineage>
</organism>
<keyword evidence="6" id="KW-0411">Iron-sulfur</keyword>
<accession>A0AAU9EIH5</accession>
<dbReference type="SUPFAM" id="SSF102114">
    <property type="entry name" value="Radical SAM enzymes"/>
    <property type="match status" value="1"/>
</dbReference>
<dbReference type="InterPro" id="IPR006638">
    <property type="entry name" value="Elp3/MiaA/NifB-like_rSAM"/>
</dbReference>
<evidence type="ECO:0000256" key="3">
    <source>
        <dbReference type="ARBA" id="ARBA00022691"/>
    </source>
</evidence>
<evidence type="ECO:0000256" key="5">
    <source>
        <dbReference type="ARBA" id="ARBA00023004"/>
    </source>
</evidence>
<keyword evidence="5" id="KW-0408">Iron</keyword>
<keyword evidence="3" id="KW-0949">S-adenosyl-L-methionine</keyword>
<dbReference type="RefSeq" id="WP_338602552.1">
    <property type="nucleotide sequence ID" value="NZ_AP028679.1"/>
</dbReference>
<dbReference type="InterPro" id="IPR034480">
    <property type="entry name" value="Heme_synthase-like"/>
</dbReference>
<evidence type="ECO:0000256" key="4">
    <source>
        <dbReference type="ARBA" id="ARBA00022723"/>
    </source>
</evidence>
<keyword evidence="4" id="KW-0479">Metal-binding</keyword>
<reference evidence="13" key="1">
    <citation type="journal article" date="2023" name="Arch. Microbiol.">
        <title>Desulfoferula mesophilus gen. nov. sp. nov., a mesophilic sulfate-reducing bacterium isolated from a brackish lake sediment.</title>
        <authorList>
            <person name="Watanabe T."/>
            <person name="Yabe T."/>
            <person name="Tsuji J.M."/>
            <person name="Fukui M."/>
        </authorList>
    </citation>
    <scope>NUCLEOTIDE SEQUENCE [LARGE SCALE GENOMIC DNA]</scope>
    <source>
        <strain evidence="13">12FAK</strain>
    </source>
</reference>
<evidence type="ECO:0000256" key="8">
    <source>
        <dbReference type="ARBA" id="ARBA00023462"/>
    </source>
</evidence>
<dbReference type="Gene3D" id="3.20.20.70">
    <property type="entry name" value="Aldolase class I"/>
    <property type="match status" value="1"/>
</dbReference>
<dbReference type="InterPro" id="IPR034479">
    <property type="entry name" value="AhbC-like"/>
</dbReference>
<dbReference type="Proteomes" id="UP001366166">
    <property type="component" value="Chromosome"/>
</dbReference>
<dbReference type="GO" id="GO:0006783">
    <property type="term" value="P:heme biosynthetic process"/>
    <property type="evidence" value="ECO:0007669"/>
    <property type="project" value="TreeGrafter"/>
</dbReference>
<dbReference type="GO" id="GO:0051539">
    <property type="term" value="F:4 iron, 4 sulfur cluster binding"/>
    <property type="evidence" value="ECO:0007669"/>
    <property type="project" value="UniProtKB-KW"/>
</dbReference>
<dbReference type="EMBL" id="AP028679">
    <property type="protein sequence ID" value="BEQ16560.1"/>
    <property type="molecule type" value="Genomic_DNA"/>
</dbReference>
<dbReference type="InterPro" id="IPR050377">
    <property type="entry name" value="Radical_SAM_PqqE_MftC-like"/>
</dbReference>
<dbReference type="SFLD" id="SFLDS00029">
    <property type="entry name" value="Radical_SAM"/>
    <property type="match status" value="1"/>
</dbReference>
<dbReference type="GO" id="GO:0003824">
    <property type="term" value="F:catalytic activity"/>
    <property type="evidence" value="ECO:0007669"/>
    <property type="project" value="InterPro"/>
</dbReference>
<dbReference type="InterPro" id="IPR013785">
    <property type="entry name" value="Aldolase_TIM"/>
</dbReference>
<evidence type="ECO:0000313" key="12">
    <source>
        <dbReference type="EMBL" id="BEQ16560.1"/>
    </source>
</evidence>
<dbReference type="SFLD" id="SFLDG01067">
    <property type="entry name" value="SPASM/twitch_domain_containing"/>
    <property type="match status" value="1"/>
</dbReference>
<dbReference type="Pfam" id="PF04055">
    <property type="entry name" value="Radical_SAM"/>
    <property type="match status" value="1"/>
</dbReference>
<dbReference type="InterPro" id="IPR007197">
    <property type="entry name" value="rSAM"/>
</dbReference>
<evidence type="ECO:0000256" key="6">
    <source>
        <dbReference type="ARBA" id="ARBA00023014"/>
    </source>
</evidence>
<dbReference type="InterPro" id="IPR023885">
    <property type="entry name" value="4Fe4S-binding_SPASM_dom"/>
</dbReference>
<name>A0AAU9EIH5_9BACT</name>
<dbReference type="PIRSF" id="PIRSF037420">
    <property type="entry name" value="PQQ_syn_pqqE"/>
    <property type="match status" value="1"/>
</dbReference>
<evidence type="ECO:0000256" key="10">
    <source>
        <dbReference type="ARBA" id="ARBA00073867"/>
    </source>
</evidence>
<proteinExistence type="inferred from homology"/>
<dbReference type="InterPro" id="IPR030894">
    <property type="entry name" value="Ahb_Proteobacteria"/>
</dbReference>
<dbReference type="NCBIfam" id="TIGR04546">
    <property type="entry name" value="rSAM_ahbC_deAc"/>
    <property type="match status" value="1"/>
</dbReference>
<dbReference type="SFLD" id="SFLDG01386">
    <property type="entry name" value="main_SPASM_domain-containing"/>
    <property type="match status" value="1"/>
</dbReference>
<dbReference type="KEGG" id="dmp:FAK_36260"/>
<evidence type="ECO:0000256" key="7">
    <source>
        <dbReference type="ARBA" id="ARBA00023239"/>
    </source>
</evidence>
<evidence type="ECO:0000256" key="1">
    <source>
        <dbReference type="ARBA" id="ARBA00001966"/>
    </source>
</evidence>
<comment type="cofactor">
    <cofactor evidence="1">
        <name>[4Fe-4S] cluster</name>
        <dbReference type="ChEBI" id="CHEBI:49883"/>
    </cofactor>
</comment>
<dbReference type="AlphaFoldDB" id="A0AAU9EIH5"/>